<evidence type="ECO:0000259" key="4">
    <source>
        <dbReference type="PROSITE" id="PS50886"/>
    </source>
</evidence>
<gene>
    <name evidence="5" type="ORF">C8N46_10477</name>
</gene>
<dbReference type="Pfam" id="PF01588">
    <property type="entry name" value="tRNA_bind"/>
    <property type="match status" value="1"/>
</dbReference>
<feature type="domain" description="TRNA-binding" evidence="4">
    <location>
        <begin position="8"/>
        <end position="111"/>
    </location>
</feature>
<dbReference type="Gene3D" id="2.40.50.140">
    <property type="entry name" value="Nucleic acid-binding proteins"/>
    <property type="match status" value="1"/>
</dbReference>
<dbReference type="FunFam" id="2.40.50.140:FF:000165">
    <property type="entry name" value="Chaperone CsaA"/>
    <property type="match status" value="1"/>
</dbReference>
<dbReference type="InterPro" id="IPR008231">
    <property type="entry name" value="CsaA"/>
</dbReference>
<sequence length="111" mass="12456">MGDLTWSEFEKVDMRIGTIIEANNFPKARKPAYQLTIDFGEEIGIRKSSAQITKRYTKEELIGKQIMAVVNFPKKQIANFFSECLVMGAVDGDDVILMEPSTKIPNGLKIS</sequence>
<dbReference type="SUPFAM" id="SSF50249">
    <property type="entry name" value="Nucleic acid-binding proteins"/>
    <property type="match status" value="1"/>
</dbReference>
<dbReference type="InterPro" id="IPR012340">
    <property type="entry name" value="NA-bd_OB-fold"/>
</dbReference>
<evidence type="ECO:0000256" key="1">
    <source>
        <dbReference type="ARBA" id="ARBA00022555"/>
    </source>
</evidence>
<dbReference type="RefSeq" id="WP_108114675.1">
    <property type="nucleotide sequence ID" value="NZ_QBKT01000004.1"/>
</dbReference>
<organism evidence="5 6">
    <name type="scientific">Kordia periserrulae</name>
    <dbReference type="NCBI Taxonomy" id="701523"/>
    <lineage>
        <taxon>Bacteria</taxon>
        <taxon>Pseudomonadati</taxon>
        <taxon>Bacteroidota</taxon>
        <taxon>Flavobacteriia</taxon>
        <taxon>Flavobacteriales</taxon>
        <taxon>Flavobacteriaceae</taxon>
        <taxon>Kordia</taxon>
    </lineage>
</organism>
<dbReference type="NCBIfam" id="NF007495">
    <property type="entry name" value="PRK10089.1-4"/>
    <property type="match status" value="1"/>
</dbReference>
<dbReference type="NCBIfam" id="NF007494">
    <property type="entry name" value="PRK10089.1-3"/>
    <property type="match status" value="1"/>
</dbReference>
<accession>A0A2T6BZD2</accession>
<dbReference type="CDD" id="cd02798">
    <property type="entry name" value="tRNA_bind_CsaA"/>
    <property type="match status" value="1"/>
</dbReference>
<dbReference type="PANTHER" id="PTHR11586:SF37">
    <property type="entry name" value="TRNA-BINDING DOMAIN-CONTAINING PROTEIN"/>
    <property type="match status" value="1"/>
</dbReference>
<comment type="caution">
    <text evidence="5">The sequence shown here is derived from an EMBL/GenBank/DDBJ whole genome shotgun (WGS) entry which is preliminary data.</text>
</comment>
<dbReference type="OrthoDB" id="9794564at2"/>
<evidence type="ECO:0000256" key="2">
    <source>
        <dbReference type="ARBA" id="ARBA00022884"/>
    </source>
</evidence>
<dbReference type="InterPro" id="IPR002547">
    <property type="entry name" value="tRNA-bd_dom"/>
</dbReference>
<dbReference type="NCBIfam" id="TIGR02222">
    <property type="entry name" value="chap_CsaA"/>
    <property type="match status" value="1"/>
</dbReference>
<protein>
    <submittedName>
        <fullName evidence="5">tRNA-binding protein</fullName>
    </submittedName>
</protein>
<dbReference type="PANTHER" id="PTHR11586">
    <property type="entry name" value="TRNA-AMINOACYLATION COFACTOR ARC1 FAMILY MEMBER"/>
    <property type="match status" value="1"/>
</dbReference>
<name>A0A2T6BZD2_9FLAO</name>
<keyword evidence="2 3" id="KW-0694">RNA-binding</keyword>
<dbReference type="InterPro" id="IPR051270">
    <property type="entry name" value="Tyrosine-tRNA_ligase_regulator"/>
</dbReference>
<dbReference type="GO" id="GO:0000049">
    <property type="term" value="F:tRNA binding"/>
    <property type="evidence" value="ECO:0007669"/>
    <property type="project" value="UniProtKB-UniRule"/>
</dbReference>
<dbReference type="PROSITE" id="PS50886">
    <property type="entry name" value="TRBD"/>
    <property type="match status" value="1"/>
</dbReference>
<evidence type="ECO:0000256" key="3">
    <source>
        <dbReference type="PROSITE-ProRule" id="PRU00209"/>
    </source>
</evidence>
<dbReference type="Proteomes" id="UP000244090">
    <property type="component" value="Unassembled WGS sequence"/>
</dbReference>
<dbReference type="EMBL" id="QBKT01000004">
    <property type="protein sequence ID" value="PTX61434.1"/>
    <property type="molecule type" value="Genomic_DNA"/>
</dbReference>
<proteinExistence type="predicted"/>
<keyword evidence="1 3" id="KW-0820">tRNA-binding</keyword>
<keyword evidence="6" id="KW-1185">Reference proteome</keyword>
<evidence type="ECO:0000313" key="5">
    <source>
        <dbReference type="EMBL" id="PTX61434.1"/>
    </source>
</evidence>
<reference evidence="5 6" key="1">
    <citation type="submission" date="2018-04" db="EMBL/GenBank/DDBJ databases">
        <title>Genomic Encyclopedia of Archaeal and Bacterial Type Strains, Phase II (KMG-II): from individual species to whole genera.</title>
        <authorList>
            <person name="Goeker M."/>
        </authorList>
    </citation>
    <scope>NUCLEOTIDE SEQUENCE [LARGE SCALE GENOMIC DNA]</scope>
    <source>
        <strain evidence="5 6">DSM 25731</strain>
    </source>
</reference>
<evidence type="ECO:0000313" key="6">
    <source>
        <dbReference type="Proteomes" id="UP000244090"/>
    </source>
</evidence>
<dbReference type="AlphaFoldDB" id="A0A2T6BZD2"/>